<dbReference type="PANTHER" id="PTHR22916:SF3">
    <property type="entry name" value="UDP-GLCNAC:BETAGAL BETA-1,3-N-ACETYLGLUCOSAMINYLTRANSFERASE-LIKE PROTEIN 1"/>
    <property type="match status" value="1"/>
</dbReference>
<proteinExistence type="predicted"/>
<dbReference type="Gene3D" id="3.90.550.10">
    <property type="entry name" value="Spore Coat Polysaccharide Biosynthesis Protein SpsA, Chain A"/>
    <property type="match status" value="1"/>
</dbReference>
<keyword evidence="2" id="KW-1185">Reference proteome</keyword>
<sequence>MNSPLITVITPTTGNVHLHQAIQSVAQQHYPHIQHLVIVDGPSPEAAAILDQYRHYAHLDVVQLPYNMGARTLDIGEGGGQPLLGHPAYGAGLFLAKGDWICFLDEDNWFSPEHITYFTSILQQEKDNNFWIYALRNIVDQSGNQICRDDCESLGAWLGVTGHHLVDTNCYFLPRHLALRFGFAFYHPFMDRLLVQGLLQQSARICCTGEYTVNYRLGSRTDSVKAEFFLQGNMLMEKHYSKPFPWQRKS</sequence>
<dbReference type="EMBL" id="JAMDKS010000004">
    <property type="protein sequence ID" value="MEE6112146.1"/>
    <property type="molecule type" value="Genomic_DNA"/>
</dbReference>
<dbReference type="InterPro" id="IPR029044">
    <property type="entry name" value="Nucleotide-diphossugar_trans"/>
</dbReference>
<protein>
    <submittedName>
        <fullName evidence="1">Glycosyltransferase family 2 protein</fullName>
    </submittedName>
</protein>
<dbReference type="SUPFAM" id="SSF53448">
    <property type="entry name" value="Nucleotide-diphospho-sugar transferases"/>
    <property type="match status" value="1"/>
</dbReference>
<dbReference type="CDD" id="cd00761">
    <property type="entry name" value="Glyco_tranf_GTA_type"/>
    <property type="match status" value="1"/>
</dbReference>
<gene>
    <name evidence="1" type="ORF">M5S25_02845</name>
</gene>
<dbReference type="RefSeq" id="WP_194750647.1">
    <property type="nucleotide sequence ID" value="NZ_JACEWB010000004.1"/>
</dbReference>
<accession>A0ABU7QN16</accession>
<evidence type="ECO:0000313" key="1">
    <source>
        <dbReference type="EMBL" id="MEE6112146.1"/>
    </source>
</evidence>
<comment type="caution">
    <text evidence="1">The sequence shown here is derived from an EMBL/GenBank/DDBJ whole genome shotgun (WGS) entry which is preliminary data.</text>
</comment>
<organism evidence="1 2">
    <name type="scientific">Avibacterium paragallinarum</name>
    <name type="common">Haemophilus gallinarum</name>
    <dbReference type="NCBI Taxonomy" id="728"/>
    <lineage>
        <taxon>Bacteria</taxon>
        <taxon>Pseudomonadati</taxon>
        <taxon>Pseudomonadota</taxon>
        <taxon>Gammaproteobacteria</taxon>
        <taxon>Pasteurellales</taxon>
        <taxon>Pasteurellaceae</taxon>
        <taxon>Avibacterium</taxon>
    </lineage>
</organism>
<evidence type="ECO:0000313" key="2">
    <source>
        <dbReference type="Proteomes" id="UP001352533"/>
    </source>
</evidence>
<dbReference type="PANTHER" id="PTHR22916">
    <property type="entry name" value="GLYCOSYLTRANSFERASE"/>
    <property type="match status" value="1"/>
</dbReference>
<reference evidence="1 2" key="1">
    <citation type="journal article" date="2022" name="Front. Microbiol.">
        <title>Commensal bacteria contribute to the growth of multidrug-resistant Avibacterium paragallinarum in chickens.</title>
        <authorList>
            <person name="Zhu J."/>
            <person name="Chen Y."/>
            <person name="Wu Y."/>
            <person name="Wang Y."/>
            <person name="Zhu K."/>
        </authorList>
    </citation>
    <scope>NUCLEOTIDE SEQUENCE [LARGE SCALE GENOMIC DNA]</scope>
    <source>
        <strain evidence="1 2">AV12</strain>
    </source>
</reference>
<dbReference type="Proteomes" id="UP001352533">
    <property type="component" value="Unassembled WGS sequence"/>
</dbReference>
<name>A0ABU7QN16_AVIPA</name>